<feature type="compositionally biased region" description="Basic and acidic residues" evidence="1">
    <location>
        <begin position="69"/>
        <end position="79"/>
    </location>
</feature>
<evidence type="ECO:0000313" key="3">
    <source>
        <dbReference type="WBParaSite" id="maker-uti_cns_0005141-snap-gene-0.5-mRNA-1"/>
    </source>
</evidence>
<name>A0A1I8HA11_9PLAT</name>
<evidence type="ECO:0000256" key="1">
    <source>
        <dbReference type="SAM" id="MobiDB-lite"/>
    </source>
</evidence>
<feature type="region of interest" description="Disordered" evidence="1">
    <location>
        <begin position="42"/>
        <end position="137"/>
    </location>
</feature>
<sequence>QSARERLCRPTHRPLTDIKTGVAQASSAGNFHLNEKEKRVAASTEITESAAVPAQYGNGFQRNRGCSGRRTEHERAGDRRSHHGRPRRNHAAAGLVHGQHQLSRGPPGPGAPPHPRLSSSRSCQPEAGEEGGRIGGVVSSRRQRVVICGVHVEQRRVVQRNHGSQPAGGRHQHGVADGATAGSVCETGSAPGSAPARAQQNRRRAALVSLHPRVRTRVHRQPAEHRGRAGRQRHLGALVGVRSRSRPGADLLPVQEGSDRHHPRTGVLSRSIQIDARFSCRL</sequence>
<reference evidence="3" key="1">
    <citation type="submission" date="2016-11" db="UniProtKB">
        <authorList>
            <consortium name="WormBaseParasite"/>
        </authorList>
    </citation>
    <scope>IDENTIFICATION</scope>
</reference>
<accession>A0A1I8HA11</accession>
<proteinExistence type="predicted"/>
<feature type="compositionally biased region" description="Pro residues" evidence="1">
    <location>
        <begin position="106"/>
        <end position="115"/>
    </location>
</feature>
<keyword evidence="2" id="KW-1185">Reference proteome</keyword>
<organism evidence="2 3">
    <name type="scientific">Macrostomum lignano</name>
    <dbReference type="NCBI Taxonomy" id="282301"/>
    <lineage>
        <taxon>Eukaryota</taxon>
        <taxon>Metazoa</taxon>
        <taxon>Spiralia</taxon>
        <taxon>Lophotrochozoa</taxon>
        <taxon>Platyhelminthes</taxon>
        <taxon>Rhabditophora</taxon>
        <taxon>Macrostomorpha</taxon>
        <taxon>Macrostomida</taxon>
        <taxon>Macrostomidae</taxon>
        <taxon>Macrostomum</taxon>
    </lineage>
</organism>
<dbReference type="Proteomes" id="UP000095280">
    <property type="component" value="Unplaced"/>
</dbReference>
<dbReference type="AlphaFoldDB" id="A0A1I8HA11"/>
<feature type="region of interest" description="Disordered" evidence="1">
    <location>
        <begin position="1"/>
        <end position="23"/>
    </location>
</feature>
<protein>
    <submittedName>
        <fullName evidence="3">Serine/arginine-rich splicing factor SR45a</fullName>
    </submittedName>
</protein>
<evidence type="ECO:0000313" key="2">
    <source>
        <dbReference type="Proteomes" id="UP000095280"/>
    </source>
</evidence>
<dbReference type="WBParaSite" id="maker-uti_cns_0005141-snap-gene-0.5-mRNA-1">
    <property type="protein sequence ID" value="maker-uti_cns_0005141-snap-gene-0.5-mRNA-1"/>
    <property type="gene ID" value="maker-uti_cns_0005141-snap-gene-0.5"/>
</dbReference>
<feature type="region of interest" description="Disordered" evidence="1">
    <location>
        <begin position="242"/>
        <end position="266"/>
    </location>
</feature>
<feature type="compositionally biased region" description="Basic residues" evidence="1">
    <location>
        <begin position="80"/>
        <end position="90"/>
    </location>
</feature>